<protein>
    <submittedName>
        <fullName evidence="1">Uncharacterized protein</fullName>
    </submittedName>
</protein>
<dbReference type="EMBL" id="JARPQC010000001">
    <property type="protein sequence ID" value="MDF9627397.1"/>
    <property type="molecule type" value="Genomic_DNA"/>
</dbReference>
<accession>A0AAW6Q7Y7</accession>
<evidence type="ECO:0000313" key="1">
    <source>
        <dbReference type="EMBL" id="MDF9627397.1"/>
    </source>
</evidence>
<dbReference type="Proteomes" id="UP001176114">
    <property type="component" value="Unassembled WGS sequence"/>
</dbReference>
<sequence length="80" mass="9738">MHKKFITQNYEHSRGKEEYNEVQIYTPLANWITELDKKYKWSSKEIIEYCNNLVEEFNENKSIKYVVPATINWFTISKGW</sequence>
<proteinExistence type="predicted"/>
<dbReference type="AlphaFoldDB" id="A0AAW6Q7Y7"/>
<evidence type="ECO:0000313" key="2">
    <source>
        <dbReference type="Proteomes" id="UP001176114"/>
    </source>
</evidence>
<reference evidence="1" key="1">
    <citation type="submission" date="2023-03" db="EMBL/GenBank/DDBJ databases">
        <title>Comparative genome analysis of Brazilian Mesomycoplasma ovipneumoniae isolated from healthy and pneumonic sheep.</title>
        <authorList>
            <person name="Gaeta N."/>
            <person name="Timenetsky J."/>
            <person name="Ganda E."/>
            <person name="Gregory L."/>
        </authorList>
    </citation>
    <scope>NUCLEOTIDE SEQUENCE</scope>
    <source>
        <strain evidence="1">USP-SP475</strain>
    </source>
</reference>
<name>A0AAW6Q7Y7_9BACT</name>
<dbReference type="RefSeq" id="WP_277446419.1">
    <property type="nucleotide sequence ID" value="NZ_JARPQC010000001.1"/>
</dbReference>
<organism evidence="1 2">
    <name type="scientific">Mesomycoplasma ovipneumoniae</name>
    <dbReference type="NCBI Taxonomy" id="29562"/>
    <lineage>
        <taxon>Bacteria</taxon>
        <taxon>Bacillati</taxon>
        <taxon>Mycoplasmatota</taxon>
        <taxon>Mycoplasmoidales</taxon>
        <taxon>Metamycoplasmataceae</taxon>
        <taxon>Mesomycoplasma</taxon>
    </lineage>
</organism>
<gene>
    <name evidence="1" type="ORF">P5716_00170</name>
</gene>
<comment type="caution">
    <text evidence="1">The sequence shown here is derived from an EMBL/GenBank/DDBJ whole genome shotgun (WGS) entry which is preliminary data.</text>
</comment>